<gene>
    <name evidence="1" type="ORF">C8N34_102170</name>
</gene>
<proteinExistence type="predicted"/>
<comment type="caution">
    <text evidence="1">The sequence shown here is derived from an EMBL/GenBank/DDBJ whole genome shotgun (WGS) entry which is preliminary data.</text>
</comment>
<evidence type="ECO:0000313" key="2">
    <source>
        <dbReference type="Proteomes" id="UP000244224"/>
    </source>
</evidence>
<reference evidence="1 2" key="1">
    <citation type="submission" date="2018-04" db="EMBL/GenBank/DDBJ databases">
        <title>Genomic Encyclopedia of Archaeal and Bacterial Type Strains, Phase II (KMG-II): from individual species to whole genera.</title>
        <authorList>
            <person name="Goeker M."/>
        </authorList>
    </citation>
    <scope>NUCLEOTIDE SEQUENCE [LARGE SCALE GENOMIC DNA]</scope>
    <source>
        <strain evidence="1 2">DSM 21823</strain>
    </source>
</reference>
<protein>
    <submittedName>
        <fullName evidence="1">Uncharacterized protein</fullName>
    </submittedName>
</protein>
<keyword evidence="2" id="KW-1185">Reference proteome</keyword>
<dbReference type="RefSeq" id="WP_108127792.1">
    <property type="nucleotide sequence ID" value="NZ_QBKP01000002.1"/>
</dbReference>
<accession>A0A2T6B8I5</accession>
<dbReference type="EMBL" id="QBKP01000002">
    <property type="protein sequence ID" value="PTX52391.1"/>
    <property type="molecule type" value="Genomic_DNA"/>
</dbReference>
<sequence length="85" mass="10175">MEAEMGVKLRDRDPIYQCWRVAAIYRCVLRHGRDRDWALDRIREVSPDGRKDHLVEVWFLGMEEFRSGRIRPVTEEPIHEIRLAA</sequence>
<dbReference type="OrthoDB" id="10016441at2"/>
<dbReference type="Proteomes" id="UP000244224">
    <property type="component" value="Unassembled WGS sequence"/>
</dbReference>
<organism evidence="1 2">
    <name type="scientific">Gemmobacter caeni</name>
    <dbReference type="NCBI Taxonomy" id="589035"/>
    <lineage>
        <taxon>Bacteria</taxon>
        <taxon>Pseudomonadati</taxon>
        <taxon>Pseudomonadota</taxon>
        <taxon>Alphaproteobacteria</taxon>
        <taxon>Rhodobacterales</taxon>
        <taxon>Paracoccaceae</taxon>
        <taxon>Gemmobacter</taxon>
    </lineage>
</organism>
<evidence type="ECO:0000313" key="1">
    <source>
        <dbReference type="EMBL" id="PTX52391.1"/>
    </source>
</evidence>
<name>A0A2T6B8I5_9RHOB</name>
<dbReference type="AlphaFoldDB" id="A0A2T6B8I5"/>